<sequence length="900" mass="99674">MSGEKASDDVLHTPLPYTQVISEITRAIGVVSHHEEFLNSAVHKIAQGLNIPHVAIYIFDADDTLVVLKAIHSPTPQAFPINQITVPVNSGTIFGWTIANQRSYYLPQLERDQIQNRAPYIWKDAQSLLAVPVIAGTKVYGVLDLQSGQKNAFPPTLHSVLCTLADQIALSFLVHNPKPLAESLQPSGSPQSEIPPSVSSLPDAFLHACLAKLPDISEIYAELTALIHQTYGLDISFGVALYDNTQHQITFPLLLEHGQPIHVEPLPLGQGLTSYVITQKTPLLIQHGVEAMAQTLGVNLIGTPAKSWLGVPLRLGEEILGAIVLQDLHHEARFNENDLHTLEVLATFLAWIFHTHRLSEKAEAAQRQVVREQTLLTTLLEALPERIAIKDENGRVLYANQALLQHYGVSSLADLIGKTEVDLFGEAGNLDLIQDLEVIHSDEARIKTPNYYFSPQGENTWELVSRIPINSNENGGPRLIRIAQDISEFIRTEQVAQRRAEQLLASAEIAREAISARDIDTMLQNATNQIRERLGYYHASVFLLDPLGRYGVLREASGDVGQIMKQSGHRLAVGSRSLVGQAMALGRTIVANNVQGNPDYYPNPLLPETRSEIVVPLRVGDRLFGALDVQSRSYDAFQAEDVQILETLAGLLAIALDNILLYTRTQQNLTQHRHFYRIISEASVQLTPEEIIEKTLQGLHEILPQDRLAIFLLNRDQVLELKAYTGFEAESLERSTWQTEESVPGWVIAHRQALRISEFTSEIAFHPLIAGAHSALALPLDYQNEILGVLYIESEWPAAFDESDQELFTSLTTNLAAILTNARLIHQIQIQAERQRRLYEITSKIRALTDVGNILQTSAAEIGRALGAQRVSIRISPPAPSSDDLPFPNGLPSDSNGHDR</sequence>
<dbReference type="SMART" id="SM00065">
    <property type="entry name" value="GAF"/>
    <property type="match status" value="4"/>
</dbReference>
<keyword evidence="5" id="KW-1185">Reference proteome</keyword>
<accession>A0ABU3NQT3</accession>
<evidence type="ECO:0000259" key="3">
    <source>
        <dbReference type="PROSITE" id="PS50112"/>
    </source>
</evidence>
<evidence type="ECO:0000256" key="2">
    <source>
        <dbReference type="SAM" id="MobiDB-lite"/>
    </source>
</evidence>
<dbReference type="Gene3D" id="3.30.450.40">
    <property type="match status" value="5"/>
</dbReference>
<dbReference type="InterPro" id="IPR000014">
    <property type="entry name" value="PAS"/>
</dbReference>
<evidence type="ECO:0000313" key="5">
    <source>
        <dbReference type="Proteomes" id="UP001254165"/>
    </source>
</evidence>
<dbReference type="Pfam" id="PF13426">
    <property type="entry name" value="PAS_9"/>
    <property type="match status" value="1"/>
</dbReference>
<name>A0ABU3NQT3_9CHLR</name>
<reference evidence="4 5" key="1">
    <citation type="submission" date="2023-07" db="EMBL/GenBank/DDBJ databases">
        <title>Novel species of Thermanaerothrix with wide hydrolytic capabilities.</title>
        <authorList>
            <person name="Zayulina K.S."/>
            <person name="Podosokorskaya O.A."/>
            <person name="Elcheninov A.G."/>
        </authorList>
    </citation>
    <scope>NUCLEOTIDE SEQUENCE [LARGE SCALE GENOMIC DNA]</scope>
    <source>
        <strain evidence="4 5">4228-RoL</strain>
    </source>
</reference>
<dbReference type="PANTHER" id="PTHR43156:SF2">
    <property type="entry name" value="STAGE II SPORULATION PROTEIN E"/>
    <property type="match status" value="1"/>
</dbReference>
<dbReference type="NCBIfam" id="TIGR00229">
    <property type="entry name" value="sensory_box"/>
    <property type="match status" value="1"/>
</dbReference>
<dbReference type="PANTHER" id="PTHR43156">
    <property type="entry name" value="STAGE II SPORULATION PROTEIN E-RELATED"/>
    <property type="match status" value="1"/>
</dbReference>
<dbReference type="SUPFAM" id="SSF55781">
    <property type="entry name" value="GAF domain-like"/>
    <property type="match status" value="5"/>
</dbReference>
<dbReference type="SUPFAM" id="SSF55785">
    <property type="entry name" value="PYP-like sensor domain (PAS domain)"/>
    <property type="match status" value="1"/>
</dbReference>
<keyword evidence="1" id="KW-0378">Hydrolase</keyword>
<dbReference type="CDD" id="cd00130">
    <property type="entry name" value="PAS"/>
    <property type="match status" value="1"/>
</dbReference>
<gene>
    <name evidence="4" type="ORF">QYE77_12860</name>
</gene>
<dbReference type="InterPro" id="IPR029016">
    <property type="entry name" value="GAF-like_dom_sf"/>
</dbReference>
<proteinExistence type="predicted"/>
<dbReference type="InterPro" id="IPR003018">
    <property type="entry name" value="GAF"/>
</dbReference>
<evidence type="ECO:0000256" key="1">
    <source>
        <dbReference type="ARBA" id="ARBA00022801"/>
    </source>
</evidence>
<feature type="region of interest" description="Disordered" evidence="2">
    <location>
        <begin position="877"/>
        <end position="900"/>
    </location>
</feature>
<organism evidence="4 5">
    <name type="scientific">Thermanaerothrix solaris</name>
    <dbReference type="NCBI Taxonomy" id="3058434"/>
    <lineage>
        <taxon>Bacteria</taxon>
        <taxon>Bacillati</taxon>
        <taxon>Chloroflexota</taxon>
        <taxon>Anaerolineae</taxon>
        <taxon>Anaerolineales</taxon>
        <taxon>Anaerolineaceae</taxon>
        <taxon>Thermanaerothrix</taxon>
    </lineage>
</organism>
<dbReference type="RefSeq" id="WP_315625839.1">
    <property type="nucleotide sequence ID" value="NZ_JAUHMF010000002.1"/>
</dbReference>
<dbReference type="InterPro" id="IPR035965">
    <property type="entry name" value="PAS-like_dom_sf"/>
</dbReference>
<protein>
    <submittedName>
        <fullName evidence="4">GAF domain-containing protein</fullName>
    </submittedName>
</protein>
<feature type="domain" description="PAS" evidence="3">
    <location>
        <begin position="372"/>
        <end position="410"/>
    </location>
</feature>
<comment type="caution">
    <text evidence="4">The sequence shown here is derived from an EMBL/GenBank/DDBJ whole genome shotgun (WGS) entry which is preliminary data.</text>
</comment>
<dbReference type="Pfam" id="PF01590">
    <property type="entry name" value="GAF"/>
    <property type="match status" value="1"/>
</dbReference>
<dbReference type="SMART" id="SM00091">
    <property type="entry name" value="PAS"/>
    <property type="match status" value="1"/>
</dbReference>
<dbReference type="EMBL" id="JAUHMF010000002">
    <property type="protein sequence ID" value="MDT8899154.1"/>
    <property type="molecule type" value="Genomic_DNA"/>
</dbReference>
<dbReference type="Gene3D" id="3.30.450.20">
    <property type="entry name" value="PAS domain"/>
    <property type="match status" value="1"/>
</dbReference>
<evidence type="ECO:0000313" key="4">
    <source>
        <dbReference type="EMBL" id="MDT8899154.1"/>
    </source>
</evidence>
<dbReference type="Proteomes" id="UP001254165">
    <property type="component" value="Unassembled WGS sequence"/>
</dbReference>
<dbReference type="InterPro" id="IPR052016">
    <property type="entry name" value="Bact_Sigma-Reg"/>
</dbReference>
<dbReference type="PROSITE" id="PS50112">
    <property type="entry name" value="PAS"/>
    <property type="match status" value="1"/>
</dbReference>
<dbReference type="Pfam" id="PF13185">
    <property type="entry name" value="GAF_2"/>
    <property type="match status" value="3"/>
</dbReference>